<name>A0ABU1W962_9GAMM</name>
<evidence type="ECO:0000313" key="5">
    <source>
        <dbReference type="EMBL" id="MDR7134143.1"/>
    </source>
</evidence>
<protein>
    <submittedName>
        <fullName evidence="5">DNA-binding MarR family transcriptional regulator</fullName>
    </submittedName>
</protein>
<evidence type="ECO:0000313" key="6">
    <source>
        <dbReference type="Proteomes" id="UP001251524"/>
    </source>
</evidence>
<dbReference type="PANTHER" id="PTHR33164:SF64">
    <property type="entry name" value="TRANSCRIPTIONAL REGULATOR SLYA"/>
    <property type="match status" value="1"/>
</dbReference>
<evidence type="ECO:0000259" key="4">
    <source>
        <dbReference type="PROSITE" id="PS50995"/>
    </source>
</evidence>
<comment type="caution">
    <text evidence="5">The sequence shown here is derived from an EMBL/GenBank/DDBJ whole genome shotgun (WGS) entry which is preliminary data.</text>
</comment>
<dbReference type="InterPro" id="IPR000835">
    <property type="entry name" value="HTH_MarR-typ"/>
</dbReference>
<dbReference type="Pfam" id="PF01047">
    <property type="entry name" value="MarR"/>
    <property type="match status" value="1"/>
</dbReference>
<dbReference type="PROSITE" id="PS50995">
    <property type="entry name" value="HTH_MARR_2"/>
    <property type="match status" value="1"/>
</dbReference>
<keyword evidence="1" id="KW-0805">Transcription regulation</keyword>
<sequence>MNAPLSSCSGSSLGLLFRQARDAMWARLEYELAAAGHELTFSQYVTLKMLSSGPAGVTDLARFAELNPGAMTRLLDKLEAKGIIARVADPADRRALNIHLTDAGLSMWQDVNQCGQRVLERAMTGMSQDERNQLTRLIEQVRDNLSFTGS</sequence>
<keyword evidence="2 5" id="KW-0238">DNA-binding</keyword>
<dbReference type="SUPFAM" id="SSF46785">
    <property type="entry name" value="Winged helix' DNA-binding domain"/>
    <property type="match status" value="1"/>
</dbReference>
<accession>A0ABU1W962</accession>
<evidence type="ECO:0000256" key="3">
    <source>
        <dbReference type="ARBA" id="ARBA00023163"/>
    </source>
</evidence>
<dbReference type="PANTHER" id="PTHR33164">
    <property type="entry name" value="TRANSCRIPTIONAL REGULATOR, MARR FAMILY"/>
    <property type="match status" value="1"/>
</dbReference>
<reference evidence="5 6" key="1">
    <citation type="submission" date="2023-07" db="EMBL/GenBank/DDBJ databases">
        <title>Sorghum-associated microbial communities from plants grown in Nebraska, USA.</title>
        <authorList>
            <person name="Schachtman D."/>
        </authorList>
    </citation>
    <scope>NUCLEOTIDE SEQUENCE [LARGE SCALE GENOMIC DNA]</scope>
    <source>
        <strain evidence="5 6">BE198</strain>
    </source>
</reference>
<dbReference type="RefSeq" id="WP_310059907.1">
    <property type="nucleotide sequence ID" value="NZ_JAVDVY010000001.1"/>
</dbReference>
<dbReference type="InterPro" id="IPR036390">
    <property type="entry name" value="WH_DNA-bd_sf"/>
</dbReference>
<evidence type="ECO:0000256" key="1">
    <source>
        <dbReference type="ARBA" id="ARBA00023015"/>
    </source>
</evidence>
<evidence type="ECO:0000256" key="2">
    <source>
        <dbReference type="ARBA" id="ARBA00023125"/>
    </source>
</evidence>
<dbReference type="Proteomes" id="UP001251524">
    <property type="component" value="Unassembled WGS sequence"/>
</dbReference>
<proteinExistence type="predicted"/>
<dbReference type="Gene3D" id="1.10.10.10">
    <property type="entry name" value="Winged helix-like DNA-binding domain superfamily/Winged helix DNA-binding domain"/>
    <property type="match status" value="1"/>
</dbReference>
<gene>
    <name evidence="5" type="ORF">J2X06_001327</name>
</gene>
<dbReference type="PRINTS" id="PR00598">
    <property type="entry name" value="HTHMARR"/>
</dbReference>
<keyword evidence="3" id="KW-0804">Transcription</keyword>
<dbReference type="EMBL" id="JAVDVY010000001">
    <property type="protein sequence ID" value="MDR7134143.1"/>
    <property type="molecule type" value="Genomic_DNA"/>
</dbReference>
<keyword evidence="6" id="KW-1185">Reference proteome</keyword>
<dbReference type="InterPro" id="IPR039422">
    <property type="entry name" value="MarR/SlyA-like"/>
</dbReference>
<dbReference type="InterPro" id="IPR036388">
    <property type="entry name" value="WH-like_DNA-bd_sf"/>
</dbReference>
<feature type="domain" description="HTH marR-type" evidence="4">
    <location>
        <begin position="10"/>
        <end position="143"/>
    </location>
</feature>
<dbReference type="GO" id="GO:0003677">
    <property type="term" value="F:DNA binding"/>
    <property type="evidence" value="ECO:0007669"/>
    <property type="project" value="UniProtKB-KW"/>
</dbReference>
<dbReference type="SMART" id="SM00347">
    <property type="entry name" value="HTH_MARR"/>
    <property type="match status" value="1"/>
</dbReference>
<organism evidence="5 6">
    <name type="scientific">Lysobacter niastensis</name>
    <dbReference type="NCBI Taxonomy" id="380629"/>
    <lineage>
        <taxon>Bacteria</taxon>
        <taxon>Pseudomonadati</taxon>
        <taxon>Pseudomonadota</taxon>
        <taxon>Gammaproteobacteria</taxon>
        <taxon>Lysobacterales</taxon>
        <taxon>Lysobacteraceae</taxon>
        <taxon>Lysobacter</taxon>
    </lineage>
</organism>